<name>A0A9Q3PKN3_9BASI</name>
<accession>A0A9Q3PKN3</accession>
<evidence type="ECO:0000313" key="2">
    <source>
        <dbReference type="Proteomes" id="UP000765509"/>
    </source>
</evidence>
<dbReference type="EMBL" id="AVOT02076210">
    <property type="protein sequence ID" value="MBW0564695.1"/>
    <property type="molecule type" value="Genomic_DNA"/>
</dbReference>
<dbReference type="AlphaFoldDB" id="A0A9Q3PKN3"/>
<comment type="caution">
    <text evidence="1">The sequence shown here is derived from an EMBL/GenBank/DDBJ whole genome shotgun (WGS) entry which is preliminary data.</text>
</comment>
<reference evidence="1" key="1">
    <citation type="submission" date="2021-03" db="EMBL/GenBank/DDBJ databases">
        <title>Draft genome sequence of rust myrtle Austropuccinia psidii MF-1, a brazilian biotype.</title>
        <authorList>
            <person name="Quecine M.C."/>
            <person name="Pachon D.M.R."/>
            <person name="Bonatelli M.L."/>
            <person name="Correr F.H."/>
            <person name="Franceschini L.M."/>
            <person name="Leite T.F."/>
            <person name="Margarido G.R.A."/>
            <person name="Almeida C.A."/>
            <person name="Ferrarezi J.A."/>
            <person name="Labate C.A."/>
        </authorList>
    </citation>
    <scope>NUCLEOTIDE SEQUENCE</scope>
    <source>
        <strain evidence="1">MF-1</strain>
    </source>
</reference>
<organism evidence="1 2">
    <name type="scientific">Austropuccinia psidii MF-1</name>
    <dbReference type="NCBI Taxonomy" id="1389203"/>
    <lineage>
        <taxon>Eukaryota</taxon>
        <taxon>Fungi</taxon>
        <taxon>Dikarya</taxon>
        <taxon>Basidiomycota</taxon>
        <taxon>Pucciniomycotina</taxon>
        <taxon>Pucciniomycetes</taxon>
        <taxon>Pucciniales</taxon>
        <taxon>Sphaerophragmiaceae</taxon>
        <taxon>Austropuccinia</taxon>
    </lineage>
</organism>
<keyword evidence="2" id="KW-1185">Reference proteome</keyword>
<evidence type="ECO:0000313" key="1">
    <source>
        <dbReference type="EMBL" id="MBW0564695.1"/>
    </source>
</evidence>
<sequence length="120" mass="13555">MGPAGCPTTIDLTWANQIACHLHPRTSTRINNHSSNNQPILTRIRLQIAGPKQEAKHLSITLGKLDHKVFSQSLQEKLNDYTLFPLDRNISNINKSTENLTEVVCYEFESQGKWVNTNQA</sequence>
<gene>
    <name evidence="1" type="ORF">O181_104410</name>
</gene>
<dbReference type="Proteomes" id="UP000765509">
    <property type="component" value="Unassembled WGS sequence"/>
</dbReference>
<proteinExistence type="predicted"/>
<protein>
    <submittedName>
        <fullName evidence="1">Uncharacterized protein</fullName>
    </submittedName>
</protein>